<comment type="caution">
    <text evidence="2">The sequence shown here is derived from an EMBL/GenBank/DDBJ whole genome shotgun (WGS) entry which is preliminary data.</text>
</comment>
<dbReference type="Proteomes" id="UP000321638">
    <property type="component" value="Unassembled WGS sequence"/>
</dbReference>
<sequence length="128" mass="13267">MPEPAPQDVQGLSLALAGLRRRLARLIDAADMSTPSETDDAPGMPCGALAVLGDRFGLSAFEREIVLLCAAAELDPSIPAACALAQKEPQRAYPTGLSHLEICELSEHGGEELVVPAGTLELAAHGAL</sequence>
<organism evidence="2 3">
    <name type="scientific">Vineibacter terrae</name>
    <dbReference type="NCBI Taxonomy" id="2586908"/>
    <lineage>
        <taxon>Bacteria</taxon>
        <taxon>Pseudomonadati</taxon>
        <taxon>Pseudomonadota</taxon>
        <taxon>Alphaproteobacteria</taxon>
        <taxon>Hyphomicrobiales</taxon>
        <taxon>Vineibacter</taxon>
    </lineage>
</organism>
<name>A0A5C8P7U7_9HYPH</name>
<reference evidence="2 3" key="1">
    <citation type="submission" date="2019-06" db="EMBL/GenBank/DDBJ databases">
        <title>New taxonomy in bacterial strain CC-CFT640, isolated from vineyard.</title>
        <authorList>
            <person name="Lin S.-Y."/>
            <person name="Tsai C.-F."/>
            <person name="Young C.-C."/>
        </authorList>
    </citation>
    <scope>NUCLEOTIDE SEQUENCE [LARGE SCALE GENOMIC DNA]</scope>
    <source>
        <strain evidence="2 3">CC-CFT640</strain>
    </source>
</reference>
<evidence type="ECO:0000313" key="3">
    <source>
        <dbReference type="Proteomes" id="UP000321638"/>
    </source>
</evidence>
<proteinExistence type="predicted"/>
<dbReference type="InterPro" id="IPR054472">
    <property type="entry name" value="WHD"/>
</dbReference>
<gene>
    <name evidence="2" type="ORF">FHP25_37600</name>
</gene>
<evidence type="ECO:0000259" key="1">
    <source>
        <dbReference type="Pfam" id="PF22977"/>
    </source>
</evidence>
<dbReference type="RefSeq" id="WP_147852155.1">
    <property type="nucleotide sequence ID" value="NZ_VDUZ01000072.1"/>
</dbReference>
<protein>
    <recommendedName>
        <fullName evidence="1">Winged helix domain-containing protein</fullName>
    </recommendedName>
</protein>
<dbReference type="AlphaFoldDB" id="A0A5C8P7U7"/>
<dbReference type="Pfam" id="PF22977">
    <property type="entry name" value="WHD"/>
    <property type="match status" value="1"/>
</dbReference>
<evidence type="ECO:0000313" key="2">
    <source>
        <dbReference type="EMBL" id="TXL69796.1"/>
    </source>
</evidence>
<dbReference type="EMBL" id="VDUZ01000072">
    <property type="protein sequence ID" value="TXL69796.1"/>
    <property type="molecule type" value="Genomic_DNA"/>
</dbReference>
<keyword evidence="3" id="KW-1185">Reference proteome</keyword>
<feature type="domain" description="Winged helix" evidence="1">
    <location>
        <begin position="48"/>
        <end position="95"/>
    </location>
</feature>
<accession>A0A5C8P7U7</accession>